<dbReference type="GO" id="GO:0008234">
    <property type="term" value="F:cysteine-type peptidase activity"/>
    <property type="evidence" value="ECO:0007669"/>
    <property type="project" value="InterPro"/>
</dbReference>
<dbReference type="Gene3D" id="3.40.50.1460">
    <property type="match status" value="1"/>
</dbReference>
<accession>A0A4U6D9T4</accession>
<organism evidence="4 5">
    <name type="scientific">Dyadobacter frigoris</name>
    <dbReference type="NCBI Taxonomy" id="2576211"/>
    <lineage>
        <taxon>Bacteria</taxon>
        <taxon>Pseudomonadati</taxon>
        <taxon>Bacteroidota</taxon>
        <taxon>Cytophagia</taxon>
        <taxon>Cytophagales</taxon>
        <taxon>Spirosomataceae</taxon>
        <taxon>Dyadobacter</taxon>
    </lineage>
</organism>
<gene>
    <name evidence="4" type="ORF">FDK13_06180</name>
</gene>
<comment type="caution">
    <text evidence="4">The sequence shown here is derived from an EMBL/GenBank/DDBJ whole genome shotgun (WGS) entry which is preliminary data.</text>
</comment>
<dbReference type="Pfam" id="PF01364">
    <property type="entry name" value="Peptidase_C25"/>
    <property type="match status" value="1"/>
</dbReference>
<dbReference type="CDD" id="cd02258">
    <property type="entry name" value="Peptidase_C25_N"/>
    <property type="match status" value="1"/>
</dbReference>
<evidence type="ECO:0000313" key="4">
    <source>
        <dbReference type="EMBL" id="TKT93435.1"/>
    </source>
</evidence>
<dbReference type="GO" id="GO:0006508">
    <property type="term" value="P:proteolysis"/>
    <property type="evidence" value="ECO:0007669"/>
    <property type="project" value="InterPro"/>
</dbReference>
<dbReference type="Proteomes" id="UP000304900">
    <property type="component" value="Unassembled WGS sequence"/>
</dbReference>
<keyword evidence="1 2" id="KW-0732">Signal</keyword>
<dbReference type="InterPro" id="IPR029031">
    <property type="entry name" value="Gingipain_N_sf"/>
</dbReference>
<proteinExistence type="predicted"/>
<feature type="domain" description="Gingipain" evidence="3">
    <location>
        <begin position="431"/>
        <end position="781"/>
    </location>
</feature>
<feature type="chain" id="PRO_5020466614" description="Gingipain domain-containing protein" evidence="2">
    <location>
        <begin position="34"/>
        <end position="1130"/>
    </location>
</feature>
<dbReference type="InterPro" id="IPR029030">
    <property type="entry name" value="Caspase-like_dom_sf"/>
</dbReference>
<dbReference type="AlphaFoldDB" id="A0A4U6D9T4"/>
<dbReference type="OrthoDB" id="9757650at2"/>
<dbReference type="EMBL" id="SZVO01000002">
    <property type="protein sequence ID" value="TKT93435.1"/>
    <property type="molecule type" value="Genomic_DNA"/>
</dbReference>
<keyword evidence="5" id="KW-1185">Reference proteome</keyword>
<sequence>MLNFLKNICLYFVYNTRLHLLVGLMSLTTVCFAQWNDNYGNEWIDYSKSYVRIAVSKSGIQKVALASLPGDFPKSDPTKLQLWHRGKEVPLMGASSTEIIFYGENNDGSSDSLVFRPSSARLNPYISLYSNEGSYFLTTSNSPKRVVTVDGSILSGVAEPFHIQKEVITFSDQFAFTSYGVDNLLNNSYYESSNSWTGATLMGANDTTGIHSLEKTFQLKNLFISPSFKPVLEVMVNGLNSGSHDVRISVGKSINDQDLTEIASIPFAGYAGKKVSVELNSNAMLSADGTGVMRVKSVSKSSLDWFGLTYYVLTYPQLVDMNGNLSSVFNFPASSNNLSRISIANVPTNSEIYNITDGYNPIRITGKRSGSALEVLVPRKSGQALKLFVISSDQIITVSSVDIHNVKLNPVFAYPSFQSGSELTRAGTYDYLMVTNDNLESASVQYSQYRSSTRGGDHKTFLVNIRTIYDEFNFGEPSPIAIRRFVNYMLKDGIRPTKHNLLLMGHSVSWPTRVVKEMQGEVPTFGDPGSDVLLVEGLQGSPREIAAIPVGRINAFTPAEVLTYLSKVDEYEHNTENGWKKNILHLTGGHSADEVVQLKNLLTPLVPLVENGVVGGEVRAFVRQNGSPDVEKVNITPDVNSGVGMITYFGHGSQTITDLDMGYASDATRNYQNTGKYPLMYFNGCGVGNIFVSRLTHTLSSDWMLAPNKGAIVIIANSYRSYISSSKRHLDAIYGQIFSENENRSIGQMLNKVAEKIMNSNPDSYDIANVHQSLIQGDPALILVRAAYPDYKVDPDESIFLYSESPDQNIGKSSKLKTGVIISNSGRYIKDQKIIIRLKYFFTDGSSEIKLENFTAMSSKDTLFLSYAKSKILSRIDVVIDPDKVLTESDNSNNHAQLDVDWGVAQEQTFYPTERLKDIIPPILQVSFNGRFIMNEEVVSPNPVIMLRLEDDRFISNDTTLMDIYIKPCFDDNCSYKKISYSGEVNLISISDKVLELQYYSTSLTSGDFQLLINVRDASGNTSVQPYSIRFKIAEITDSKVKVINSPNPATSYVKFQSSSLNPTVLASIQCTIYDLKGTIYDKIEIIPQAVTEWFWIPKSAVSGLYIYKVLFNHTDGSKEEVNGKIALMR</sequence>
<reference evidence="4 5" key="1">
    <citation type="submission" date="2019-05" db="EMBL/GenBank/DDBJ databases">
        <title>Dyadobacter AR-3-8 sp. nov., isolated from arctic soil.</title>
        <authorList>
            <person name="Chaudhary D.K."/>
        </authorList>
    </citation>
    <scope>NUCLEOTIDE SEQUENCE [LARGE SCALE GENOMIC DNA]</scope>
    <source>
        <strain evidence="4 5">AR-3-8</strain>
    </source>
</reference>
<dbReference type="Gene3D" id="3.40.50.10390">
    <property type="entry name" value="Gingipain r, domain 1"/>
    <property type="match status" value="1"/>
</dbReference>
<feature type="signal peptide" evidence="2">
    <location>
        <begin position="1"/>
        <end position="33"/>
    </location>
</feature>
<evidence type="ECO:0000256" key="2">
    <source>
        <dbReference type="SAM" id="SignalP"/>
    </source>
</evidence>
<evidence type="ECO:0000259" key="3">
    <source>
        <dbReference type="Pfam" id="PF01364"/>
    </source>
</evidence>
<name>A0A4U6D9T4_9BACT</name>
<protein>
    <recommendedName>
        <fullName evidence="3">Gingipain domain-containing protein</fullName>
    </recommendedName>
</protein>
<dbReference type="SUPFAM" id="SSF52129">
    <property type="entry name" value="Caspase-like"/>
    <property type="match status" value="1"/>
</dbReference>
<dbReference type="InterPro" id="IPR001769">
    <property type="entry name" value="Gingipain"/>
</dbReference>
<evidence type="ECO:0000256" key="1">
    <source>
        <dbReference type="ARBA" id="ARBA00022729"/>
    </source>
</evidence>
<evidence type="ECO:0000313" key="5">
    <source>
        <dbReference type="Proteomes" id="UP000304900"/>
    </source>
</evidence>